<sequence>MGVPLFDLTSFQRDILYVACGADEPSGQAIKAELETDDETITHGRLYPNLDTLVDEGYLEKGQRDRRTNVYTVSETGREKLQARRRWEDEYVTFD</sequence>
<dbReference type="InterPro" id="IPR036390">
    <property type="entry name" value="WH_DNA-bd_sf"/>
</dbReference>
<organism evidence="2 3">
    <name type="scientific">Halovenus carboxidivorans</name>
    <dbReference type="NCBI Taxonomy" id="2692199"/>
    <lineage>
        <taxon>Archaea</taxon>
        <taxon>Methanobacteriati</taxon>
        <taxon>Methanobacteriota</taxon>
        <taxon>Stenosarchaea group</taxon>
        <taxon>Halobacteria</taxon>
        <taxon>Halobacteriales</taxon>
        <taxon>Haloarculaceae</taxon>
        <taxon>Halovenus</taxon>
    </lineage>
</organism>
<feature type="domain" description="Transcription regulator PadR N-terminal" evidence="1">
    <location>
        <begin position="16"/>
        <end position="82"/>
    </location>
</feature>
<dbReference type="Proteomes" id="UP000466535">
    <property type="component" value="Unassembled WGS sequence"/>
</dbReference>
<evidence type="ECO:0000313" key="2">
    <source>
        <dbReference type="EMBL" id="MXR52980.1"/>
    </source>
</evidence>
<proteinExistence type="predicted"/>
<dbReference type="Gene3D" id="1.10.10.10">
    <property type="entry name" value="Winged helix-like DNA-binding domain superfamily/Winged helix DNA-binding domain"/>
    <property type="match status" value="1"/>
</dbReference>
<evidence type="ECO:0000259" key="1">
    <source>
        <dbReference type="Pfam" id="PF03551"/>
    </source>
</evidence>
<accession>A0A6B0TDH7</accession>
<name>A0A6B0TDH7_9EURY</name>
<reference evidence="2 3" key="1">
    <citation type="submission" date="2019-12" db="EMBL/GenBank/DDBJ databases">
        <title>Isolation and characterization of three novel carbon monoxide-oxidizing members of Halobacteria from salione crusts and soils.</title>
        <authorList>
            <person name="Myers M.R."/>
            <person name="King G.M."/>
        </authorList>
    </citation>
    <scope>NUCLEOTIDE SEQUENCE [LARGE SCALE GENOMIC DNA]</scope>
    <source>
        <strain evidence="2 3">WSH3</strain>
    </source>
</reference>
<dbReference type="Pfam" id="PF03551">
    <property type="entry name" value="PadR"/>
    <property type="match status" value="1"/>
</dbReference>
<gene>
    <name evidence="2" type="ORF">GRX03_15380</name>
</gene>
<dbReference type="InterPro" id="IPR036388">
    <property type="entry name" value="WH-like_DNA-bd_sf"/>
</dbReference>
<dbReference type="EMBL" id="WUUT01000007">
    <property type="protein sequence ID" value="MXR52980.1"/>
    <property type="molecule type" value="Genomic_DNA"/>
</dbReference>
<evidence type="ECO:0000313" key="3">
    <source>
        <dbReference type="Proteomes" id="UP000466535"/>
    </source>
</evidence>
<dbReference type="AlphaFoldDB" id="A0A6B0TDH7"/>
<comment type="caution">
    <text evidence="2">The sequence shown here is derived from an EMBL/GenBank/DDBJ whole genome shotgun (WGS) entry which is preliminary data.</text>
</comment>
<keyword evidence="3" id="KW-1185">Reference proteome</keyword>
<dbReference type="InterPro" id="IPR005149">
    <property type="entry name" value="Tscrpt_reg_PadR_N"/>
</dbReference>
<dbReference type="SUPFAM" id="SSF46785">
    <property type="entry name" value="Winged helix' DNA-binding domain"/>
    <property type="match status" value="1"/>
</dbReference>
<protein>
    <submittedName>
        <fullName evidence="2">PadR family transcriptional regulator</fullName>
    </submittedName>
</protein>